<feature type="compositionally biased region" description="Polar residues" evidence="1">
    <location>
        <begin position="262"/>
        <end position="273"/>
    </location>
</feature>
<proteinExistence type="predicted"/>
<dbReference type="EMBL" id="HBKQ01016370">
    <property type="protein sequence ID" value="CAE2228420.1"/>
    <property type="molecule type" value="Transcribed_RNA"/>
</dbReference>
<feature type="transmembrane region" description="Helical" evidence="2">
    <location>
        <begin position="63"/>
        <end position="86"/>
    </location>
</feature>
<evidence type="ECO:0000256" key="2">
    <source>
        <dbReference type="SAM" id="Phobius"/>
    </source>
</evidence>
<dbReference type="AlphaFoldDB" id="A0A7S4IG40"/>
<gene>
    <name evidence="3" type="ORF">OAUR00152_LOCUS11021</name>
</gene>
<protein>
    <submittedName>
        <fullName evidence="3">Uncharacterized protein</fullName>
    </submittedName>
</protein>
<organism evidence="3">
    <name type="scientific">Odontella aurita</name>
    <dbReference type="NCBI Taxonomy" id="265563"/>
    <lineage>
        <taxon>Eukaryota</taxon>
        <taxon>Sar</taxon>
        <taxon>Stramenopiles</taxon>
        <taxon>Ochrophyta</taxon>
        <taxon>Bacillariophyta</taxon>
        <taxon>Mediophyceae</taxon>
        <taxon>Biddulphiophycidae</taxon>
        <taxon>Eupodiscales</taxon>
        <taxon>Odontellaceae</taxon>
        <taxon>Odontella</taxon>
    </lineage>
</organism>
<feature type="compositionally biased region" description="Polar residues" evidence="1">
    <location>
        <begin position="228"/>
        <end position="238"/>
    </location>
</feature>
<feature type="compositionally biased region" description="Low complexity" evidence="1">
    <location>
        <begin position="213"/>
        <end position="224"/>
    </location>
</feature>
<keyword evidence="2" id="KW-1133">Transmembrane helix</keyword>
<feature type="region of interest" description="Disordered" evidence="1">
    <location>
        <begin position="192"/>
        <end position="273"/>
    </location>
</feature>
<evidence type="ECO:0000256" key="1">
    <source>
        <dbReference type="SAM" id="MobiDB-lite"/>
    </source>
</evidence>
<feature type="transmembrane region" description="Helical" evidence="2">
    <location>
        <begin position="123"/>
        <end position="143"/>
    </location>
</feature>
<name>A0A7S4IG40_9STRA</name>
<evidence type="ECO:0000313" key="3">
    <source>
        <dbReference type="EMBL" id="CAE2228420.1"/>
    </source>
</evidence>
<accession>A0A7S4IG40</accession>
<feature type="transmembrane region" description="Helical" evidence="2">
    <location>
        <begin position="163"/>
        <end position="183"/>
    </location>
</feature>
<sequence length="273" mass="30160">MAKSRGYDSSSLKSLLTAWTLGSAVAIAMPIIILVVGAIAHRINCRNGGGGQWCHQGDQRADYWYSGWAVIVFAFIWSYLIFVWLAGYGHAVLSHFHTASETGMDGSRWKRYMCSRRENSGQYNMGLLTGATILFGNLSFLLGMVLSSSLGSGRENVVRRSSIIPFAFLLWALFCLIFSCWLLQFQPNFRDQDDDASSDYCRATDGSDRIGGKRSSNQKSSSRGRSQETTGRQSNGQDDGSKNKGFFSRFTGRSKSKERSKSNGQGSDDTPLV</sequence>
<reference evidence="3" key="1">
    <citation type="submission" date="2021-01" db="EMBL/GenBank/DDBJ databases">
        <authorList>
            <person name="Corre E."/>
            <person name="Pelletier E."/>
            <person name="Niang G."/>
            <person name="Scheremetjew M."/>
            <person name="Finn R."/>
            <person name="Kale V."/>
            <person name="Holt S."/>
            <person name="Cochrane G."/>
            <person name="Meng A."/>
            <person name="Brown T."/>
            <person name="Cohen L."/>
        </authorList>
    </citation>
    <scope>NUCLEOTIDE SEQUENCE</scope>
    <source>
        <strain evidence="3">Isolate 1302-5</strain>
    </source>
</reference>
<feature type="transmembrane region" description="Helical" evidence="2">
    <location>
        <begin position="21"/>
        <end position="43"/>
    </location>
</feature>
<keyword evidence="2" id="KW-0472">Membrane</keyword>
<keyword evidence="2" id="KW-0812">Transmembrane</keyword>